<organism evidence="5 6">
    <name type="scientific">Bradyrhizobium macuxiense</name>
    <dbReference type="NCBI Taxonomy" id="1755647"/>
    <lineage>
        <taxon>Bacteria</taxon>
        <taxon>Pseudomonadati</taxon>
        <taxon>Pseudomonadota</taxon>
        <taxon>Alphaproteobacteria</taxon>
        <taxon>Hyphomicrobiales</taxon>
        <taxon>Nitrobacteraceae</taxon>
        <taxon>Bradyrhizobium</taxon>
    </lineage>
</organism>
<dbReference type="InterPro" id="IPR000160">
    <property type="entry name" value="GGDEF_dom"/>
</dbReference>
<dbReference type="Pfam" id="PF00990">
    <property type="entry name" value="GGDEF"/>
    <property type="match status" value="1"/>
</dbReference>
<feature type="domain" description="GGDEF" evidence="4">
    <location>
        <begin position="252"/>
        <end position="382"/>
    </location>
</feature>
<dbReference type="CDD" id="cd01949">
    <property type="entry name" value="GGDEF"/>
    <property type="match status" value="1"/>
</dbReference>
<dbReference type="InterPro" id="IPR029787">
    <property type="entry name" value="Nucleotide_cyclase"/>
</dbReference>
<dbReference type="Proteomes" id="UP000057737">
    <property type="component" value="Unassembled WGS sequence"/>
</dbReference>
<dbReference type="Gene3D" id="3.30.70.270">
    <property type="match status" value="1"/>
</dbReference>
<evidence type="ECO:0000259" key="4">
    <source>
        <dbReference type="PROSITE" id="PS50887"/>
    </source>
</evidence>
<dbReference type="InterPro" id="IPR050469">
    <property type="entry name" value="Diguanylate_Cyclase"/>
</dbReference>
<dbReference type="SMART" id="SM00267">
    <property type="entry name" value="GGDEF"/>
    <property type="match status" value="1"/>
</dbReference>
<dbReference type="GO" id="GO:1902201">
    <property type="term" value="P:negative regulation of bacterial-type flagellum-dependent cell motility"/>
    <property type="evidence" value="ECO:0007669"/>
    <property type="project" value="TreeGrafter"/>
</dbReference>
<feature type="transmembrane region" description="Helical" evidence="3">
    <location>
        <begin position="146"/>
        <end position="162"/>
    </location>
</feature>
<accession>A0A125Q9N7</accession>
<keyword evidence="3" id="KW-1133">Transmembrane helix</keyword>
<evidence type="ECO:0000313" key="5">
    <source>
        <dbReference type="EMBL" id="KWV57932.1"/>
    </source>
</evidence>
<feature type="transmembrane region" description="Helical" evidence="3">
    <location>
        <begin position="177"/>
        <end position="196"/>
    </location>
</feature>
<dbReference type="RefSeq" id="WP_066504655.1">
    <property type="nucleotide sequence ID" value="NZ_LNCU01000040.1"/>
</dbReference>
<feature type="transmembrane region" description="Helical" evidence="3">
    <location>
        <begin position="63"/>
        <end position="84"/>
    </location>
</feature>
<dbReference type="GO" id="GO:0043709">
    <property type="term" value="P:cell adhesion involved in single-species biofilm formation"/>
    <property type="evidence" value="ECO:0007669"/>
    <property type="project" value="TreeGrafter"/>
</dbReference>
<comment type="caution">
    <text evidence="5">The sequence shown here is derived from an EMBL/GenBank/DDBJ whole genome shotgun (WGS) entry which is preliminary data.</text>
</comment>
<protein>
    <recommendedName>
        <fullName evidence="1">diguanylate cyclase</fullName>
        <ecNumber evidence="1">2.7.7.65</ecNumber>
    </recommendedName>
</protein>
<evidence type="ECO:0000313" key="6">
    <source>
        <dbReference type="Proteomes" id="UP000057737"/>
    </source>
</evidence>
<dbReference type="EC" id="2.7.7.65" evidence="1"/>
<dbReference type="GO" id="GO:0005886">
    <property type="term" value="C:plasma membrane"/>
    <property type="evidence" value="ECO:0007669"/>
    <property type="project" value="TreeGrafter"/>
</dbReference>
<dbReference type="NCBIfam" id="TIGR00254">
    <property type="entry name" value="GGDEF"/>
    <property type="match status" value="1"/>
</dbReference>
<dbReference type="OrthoDB" id="9812260at2"/>
<keyword evidence="3" id="KW-0812">Transmembrane</keyword>
<dbReference type="GO" id="GO:0052621">
    <property type="term" value="F:diguanylate cyclase activity"/>
    <property type="evidence" value="ECO:0007669"/>
    <property type="project" value="UniProtKB-EC"/>
</dbReference>
<keyword evidence="6" id="KW-1185">Reference proteome</keyword>
<gene>
    <name evidence="5" type="ORF">AS156_37695</name>
</gene>
<feature type="transmembrane region" description="Helical" evidence="3">
    <location>
        <begin position="38"/>
        <end position="57"/>
    </location>
</feature>
<keyword evidence="3" id="KW-0472">Membrane</keyword>
<dbReference type="PANTHER" id="PTHR45138">
    <property type="entry name" value="REGULATORY COMPONENTS OF SENSORY TRANSDUCTION SYSTEM"/>
    <property type="match status" value="1"/>
</dbReference>
<dbReference type="InterPro" id="IPR043128">
    <property type="entry name" value="Rev_trsase/Diguanyl_cyclase"/>
</dbReference>
<name>A0A125Q9N7_9BRAD</name>
<dbReference type="PROSITE" id="PS50887">
    <property type="entry name" value="GGDEF"/>
    <property type="match status" value="1"/>
</dbReference>
<proteinExistence type="predicted"/>
<feature type="transmembrane region" description="Helical" evidence="3">
    <location>
        <begin position="122"/>
        <end position="139"/>
    </location>
</feature>
<dbReference type="PANTHER" id="PTHR45138:SF9">
    <property type="entry name" value="DIGUANYLATE CYCLASE DGCM-RELATED"/>
    <property type="match status" value="1"/>
</dbReference>
<evidence type="ECO:0000256" key="1">
    <source>
        <dbReference type="ARBA" id="ARBA00012528"/>
    </source>
</evidence>
<evidence type="ECO:0000256" key="3">
    <source>
        <dbReference type="SAM" id="Phobius"/>
    </source>
</evidence>
<evidence type="ECO:0000256" key="2">
    <source>
        <dbReference type="ARBA" id="ARBA00034247"/>
    </source>
</evidence>
<dbReference type="SUPFAM" id="SSF55073">
    <property type="entry name" value="Nucleotide cyclase"/>
    <property type="match status" value="1"/>
</dbReference>
<reference evidence="5 6" key="1">
    <citation type="submission" date="2015-11" db="EMBL/GenBank/DDBJ databases">
        <title>Draft Genome Sequence of the Strain BR 10303 (Bradyrhizobium sp.) isolated from nodules of Centrolobium paraense.</title>
        <authorList>
            <person name="Zelli J.E."/>
            <person name="Simoes-Araujo J.L."/>
            <person name="Barauna A.C."/>
            <person name="Silva K."/>
        </authorList>
    </citation>
    <scope>NUCLEOTIDE SEQUENCE [LARGE SCALE GENOMIC DNA]</scope>
    <source>
        <strain evidence="5 6">BR 10303</strain>
    </source>
</reference>
<comment type="catalytic activity">
    <reaction evidence="2">
        <text>2 GTP = 3',3'-c-di-GMP + 2 diphosphate</text>
        <dbReference type="Rhea" id="RHEA:24898"/>
        <dbReference type="ChEBI" id="CHEBI:33019"/>
        <dbReference type="ChEBI" id="CHEBI:37565"/>
        <dbReference type="ChEBI" id="CHEBI:58805"/>
        <dbReference type="EC" id="2.7.7.65"/>
    </reaction>
</comment>
<dbReference type="FunFam" id="3.30.70.270:FF:000001">
    <property type="entry name" value="Diguanylate cyclase domain protein"/>
    <property type="match status" value="1"/>
</dbReference>
<sequence length="382" mass="41745">MGSAASSFLGPIAGVLGGDRPKLTAERLALRARQRRQIQSMIAACYVLDAVVLLIYARAGTTTVGVAAGYALTGLALVAIYVLLSERGFHERFRDHYLVTPQSAINMVNLLVFTYIAPDVGVLFLCNLFVVFGFGALRISARQTAIVWTIMVAGLAALFLGTDKPIGMPTGTTMDRLATTLVFALTIGRCMCLGIFSSSMQQSLYQSGLKLKEAYRRIEELAELDELTGAFNRRCIMRMLDEEIARCARNGSSCAVALIDLDHFKRINDVYGHPTGDETLRTFAITMFANLRSIDRFGRYGGEEFLLLLPDLSQDQAMRALGRLRMIVADLDWSAFSPGMQVTISAGVTTLRPRESSDTLLARADSALYAAKARGRNRIVSA</sequence>
<dbReference type="AlphaFoldDB" id="A0A125Q9N7"/>
<dbReference type="EMBL" id="LNCU01000040">
    <property type="protein sequence ID" value="KWV57932.1"/>
    <property type="molecule type" value="Genomic_DNA"/>
</dbReference>